<evidence type="ECO:0000313" key="3">
    <source>
        <dbReference type="Proteomes" id="UP000600365"/>
    </source>
</evidence>
<keyword evidence="3" id="KW-1185">Reference proteome</keyword>
<sequence length="48" mass="5061">MTTRVASRNSSHPRAAYTDTPSAHAAPLVCKKDTIPAEIIKAQAAKLA</sequence>
<name>A0A917YBE8_9ACTN</name>
<evidence type="ECO:0000313" key="2">
    <source>
        <dbReference type="EMBL" id="GGN83223.1"/>
    </source>
</evidence>
<feature type="region of interest" description="Disordered" evidence="1">
    <location>
        <begin position="1"/>
        <end position="23"/>
    </location>
</feature>
<feature type="compositionally biased region" description="Polar residues" evidence="1">
    <location>
        <begin position="1"/>
        <end position="12"/>
    </location>
</feature>
<comment type="caution">
    <text evidence="2">The sequence shown here is derived from an EMBL/GenBank/DDBJ whole genome shotgun (WGS) entry which is preliminary data.</text>
</comment>
<proteinExistence type="predicted"/>
<reference evidence="2 3" key="1">
    <citation type="journal article" date="2014" name="Int. J. Syst. Evol. Microbiol.">
        <title>Complete genome sequence of Corynebacterium casei LMG S-19264T (=DSM 44701T), isolated from a smear-ripened cheese.</title>
        <authorList>
            <consortium name="US DOE Joint Genome Institute (JGI-PGF)"/>
            <person name="Walter F."/>
            <person name="Albersmeier A."/>
            <person name="Kalinowski J."/>
            <person name="Ruckert C."/>
        </authorList>
    </citation>
    <scope>NUCLEOTIDE SEQUENCE [LARGE SCALE GENOMIC DNA]</scope>
    <source>
        <strain evidence="2 3">CGMCC 4.7111</strain>
    </source>
</reference>
<dbReference type="EMBL" id="BMMM01000016">
    <property type="protein sequence ID" value="GGN83223.1"/>
    <property type="molecule type" value="Genomic_DNA"/>
</dbReference>
<accession>A0A917YBE8</accession>
<dbReference type="RefSeq" id="WP_189190267.1">
    <property type="nucleotide sequence ID" value="NZ_BMMM01000016.1"/>
</dbReference>
<organism evidence="2 3">
    <name type="scientific">Streptomyces albiflavescens</name>
    <dbReference type="NCBI Taxonomy" id="1623582"/>
    <lineage>
        <taxon>Bacteria</taxon>
        <taxon>Bacillati</taxon>
        <taxon>Actinomycetota</taxon>
        <taxon>Actinomycetes</taxon>
        <taxon>Kitasatosporales</taxon>
        <taxon>Streptomycetaceae</taxon>
        <taxon>Streptomyces</taxon>
    </lineage>
</organism>
<evidence type="ECO:0000256" key="1">
    <source>
        <dbReference type="SAM" id="MobiDB-lite"/>
    </source>
</evidence>
<gene>
    <name evidence="2" type="ORF">GCM10011579_071710</name>
</gene>
<dbReference type="AlphaFoldDB" id="A0A917YBE8"/>
<protein>
    <submittedName>
        <fullName evidence="2">Uncharacterized protein</fullName>
    </submittedName>
</protein>
<dbReference type="Proteomes" id="UP000600365">
    <property type="component" value="Unassembled WGS sequence"/>
</dbReference>